<sequence length="358" mass="41072">MRFLFLAILSCLYFPLQAQQLKAGFDPREYSDLLKLPQTGDTADNKKAPAGYTHLYTSPEVGFYNRWFLWKRGDGVAIIQIRGTIGKTESWLANFYAAMIPAQGTLQLTDSTRFSYKLAKDTAKAYVHAGWTAALGFMAPDMVKHIRALYVAGTKEFLIVGHSQGGAIAFLTRSYLAFLADMPKDIRYKTYCSAAPKPGNLFYAYDFDHLTRDGWGFRVVNSEDWVPETPLSLQTVKDFNNANPFVSLNGALKKQKFFVRLYGNMVYNKLTRTTNRSVRRFRKYLGGFVYKLSAKHLPQFQQPEYVFSNNYMTAGTPIVLLADAEYRRRFPFDGKNIFVHHHPAPYQYLLRKYYSLQD</sequence>
<comment type="caution">
    <text evidence="3">The sequence shown here is derived from an EMBL/GenBank/DDBJ whole genome shotgun (WGS) entry which is preliminary data.</text>
</comment>
<dbReference type="Gene3D" id="3.40.50.1820">
    <property type="entry name" value="alpha/beta hydrolase"/>
    <property type="match status" value="1"/>
</dbReference>
<dbReference type="InterPro" id="IPR002921">
    <property type="entry name" value="Fungal_lipase-type"/>
</dbReference>
<evidence type="ECO:0000313" key="3">
    <source>
        <dbReference type="EMBL" id="RPE13654.1"/>
    </source>
</evidence>
<dbReference type="InterPro" id="IPR029058">
    <property type="entry name" value="AB_hydrolase_fold"/>
</dbReference>
<feature type="chain" id="PRO_5018221714" evidence="1">
    <location>
        <begin position="19"/>
        <end position="358"/>
    </location>
</feature>
<dbReference type="Proteomes" id="UP000278351">
    <property type="component" value="Unassembled WGS sequence"/>
</dbReference>
<dbReference type="EMBL" id="RPDH01000001">
    <property type="protein sequence ID" value="RPE13654.1"/>
    <property type="molecule type" value="Genomic_DNA"/>
</dbReference>
<protein>
    <submittedName>
        <fullName evidence="3">Lipase family protein</fullName>
    </submittedName>
</protein>
<dbReference type="Pfam" id="PF01764">
    <property type="entry name" value="Lipase_3"/>
    <property type="match status" value="1"/>
</dbReference>
<organism evidence="3 4">
    <name type="scientific">Chitinophaga lutea</name>
    <dbReference type="NCBI Taxonomy" id="2488634"/>
    <lineage>
        <taxon>Bacteria</taxon>
        <taxon>Pseudomonadati</taxon>
        <taxon>Bacteroidota</taxon>
        <taxon>Chitinophagia</taxon>
        <taxon>Chitinophagales</taxon>
        <taxon>Chitinophagaceae</taxon>
        <taxon>Chitinophaga</taxon>
    </lineage>
</organism>
<evidence type="ECO:0000259" key="2">
    <source>
        <dbReference type="Pfam" id="PF01764"/>
    </source>
</evidence>
<dbReference type="RefSeq" id="WP_123846171.1">
    <property type="nucleotide sequence ID" value="NZ_RPDH01000001.1"/>
</dbReference>
<accession>A0A3N4QPR2</accession>
<evidence type="ECO:0000313" key="4">
    <source>
        <dbReference type="Proteomes" id="UP000278351"/>
    </source>
</evidence>
<name>A0A3N4QPR2_9BACT</name>
<dbReference type="AlphaFoldDB" id="A0A3N4QPR2"/>
<proteinExistence type="predicted"/>
<dbReference type="OrthoDB" id="927373at2"/>
<gene>
    <name evidence="3" type="ORF">EGT74_09110</name>
</gene>
<dbReference type="SUPFAM" id="SSF53474">
    <property type="entry name" value="alpha/beta-Hydrolases"/>
    <property type="match status" value="1"/>
</dbReference>
<dbReference type="GO" id="GO:0006629">
    <property type="term" value="P:lipid metabolic process"/>
    <property type="evidence" value="ECO:0007669"/>
    <property type="project" value="InterPro"/>
</dbReference>
<reference evidence="3 4" key="1">
    <citation type="submission" date="2018-11" db="EMBL/GenBank/DDBJ databases">
        <title>Chitinophaga lutea sp.nov., isolate from arsenic contaminated soil.</title>
        <authorList>
            <person name="Zong Y."/>
        </authorList>
    </citation>
    <scope>NUCLEOTIDE SEQUENCE [LARGE SCALE GENOMIC DNA]</scope>
    <source>
        <strain evidence="3 4">ZY74</strain>
    </source>
</reference>
<keyword evidence="1" id="KW-0732">Signal</keyword>
<evidence type="ECO:0000256" key="1">
    <source>
        <dbReference type="SAM" id="SignalP"/>
    </source>
</evidence>
<keyword evidence="4" id="KW-1185">Reference proteome</keyword>
<feature type="domain" description="Fungal lipase-type" evidence="2">
    <location>
        <begin position="79"/>
        <end position="231"/>
    </location>
</feature>
<feature type="signal peptide" evidence="1">
    <location>
        <begin position="1"/>
        <end position="18"/>
    </location>
</feature>